<evidence type="ECO:0000256" key="1">
    <source>
        <dbReference type="SAM" id="SignalP"/>
    </source>
</evidence>
<dbReference type="InterPro" id="IPR008972">
    <property type="entry name" value="Cupredoxin"/>
</dbReference>
<feature type="signal peptide" evidence="1">
    <location>
        <begin position="1"/>
        <end position="17"/>
    </location>
</feature>
<dbReference type="AlphaFoldDB" id="A0AA37T3W0"/>
<name>A0AA37T3W0_9GAMM</name>
<evidence type="ECO:0000313" key="2">
    <source>
        <dbReference type="EMBL" id="GLS26468.1"/>
    </source>
</evidence>
<dbReference type="SUPFAM" id="SSF49503">
    <property type="entry name" value="Cupredoxins"/>
    <property type="match status" value="1"/>
</dbReference>
<organism evidence="2 3">
    <name type="scientific">Marinibactrum halimedae</name>
    <dbReference type="NCBI Taxonomy" id="1444977"/>
    <lineage>
        <taxon>Bacteria</taxon>
        <taxon>Pseudomonadati</taxon>
        <taxon>Pseudomonadota</taxon>
        <taxon>Gammaproteobacteria</taxon>
        <taxon>Cellvibrionales</taxon>
        <taxon>Cellvibrionaceae</taxon>
        <taxon>Marinibactrum</taxon>
    </lineage>
</organism>
<dbReference type="Gene3D" id="2.60.40.420">
    <property type="entry name" value="Cupredoxins - blue copper proteins"/>
    <property type="match status" value="1"/>
</dbReference>
<keyword evidence="3" id="KW-1185">Reference proteome</keyword>
<proteinExistence type="predicted"/>
<dbReference type="RefSeq" id="WP_232594661.1">
    <property type="nucleotide sequence ID" value="NZ_BSPD01000054.1"/>
</dbReference>
<feature type="chain" id="PRO_5041397845" description="Methylamine utilization protein" evidence="1">
    <location>
        <begin position="18"/>
        <end position="211"/>
    </location>
</feature>
<dbReference type="InterPro" id="IPR008969">
    <property type="entry name" value="CarboxyPept-like_regulatory"/>
</dbReference>
<evidence type="ECO:0008006" key="4">
    <source>
        <dbReference type="Google" id="ProtNLM"/>
    </source>
</evidence>
<gene>
    <name evidence="2" type="ORF">GCM10007877_21840</name>
</gene>
<dbReference type="Proteomes" id="UP001156870">
    <property type="component" value="Unassembled WGS sequence"/>
</dbReference>
<dbReference type="SUPFAM" id="SSF49464">
    <property type="entry name" value="Carboxypeptidase regulatory domain-like"/>
    <property type="match status" value="1"/>
</dbReference>
<comment type="caution">
    <text evidence="2">The sequence shown here is derived from an EMBL/GenBank/DDBJ whole genome shotgun (WGS) entry which is preliminary data.</text>
</comment>
<evidence type="ECO:0000313" key="3">
    <source>
        <dbReference type="Proteomes" id="UP001156870"/>
    </source>
</evidence>
<sequence>MKILFVLLILFCHTSNAVSFKVSISTPQNTTLPNVVVYLIPNKAVNNPISEISIMDQVNQQFKPHILPIQTNTLVHFPNSDSIKHHVYSFSKAKKFELPLYKGSETDPLLFDKPGLIELGCNVHDWMLGYILVVDTPHFAQTNAEGVVEFDLPADKYKVKVWHPRIQDNPSHLEKAVTLKEDTHLQFKLMSELLPSHEEYEDNDEFSDYEF</sequence>
<dbReference type="InterPro" id="IPR034242">
    <property type="entry name" value="MauL"/>
</dbReference>
<reference evidence="2 3" key="1">
    <citation type="journal article" date="2014" name="Int. J. Syst. Evol. Microbiol.">
        <title>Complete genome sequence of Corynebacterium casei LMG S-19264T (=DSM 44701T), isolated from a smear-ripened cheese.</title>
        <authorList>
            <consortium name="US DOE Joint Genome Institute (JGI-PGF)"/>
            <person name="Walter F."/>
            <person name="Albersmeier A."/>
            <person name="Kalinowski J."/>
            <person name="Ruckert C."/>
        </authorList>
    </citation>
    <scope>NUCLEOTIDE SEQUENCE [LARGE SCALE GENOMIC DNA]</scope>
    <source>
        <strain evidence="2 3">NBRC 110095</strain>
    </source>
</reference>
<dbReference type="EMBL" id="BSPD01000054">
    <property type="protein sequence ID" value="GLS26468.1"/>
    <property type="molecule type" value="Genomic_DNA"/>
</dbReference>
<protein>
    <recommendedName>
        <fullName evidence="4">Methylamine utilization protein</fullName>
    </recommendedName>
</protein>
<accession>A0AA37T3W0</accession>
<keyword evidence="1" id="KW-0732">Signal</keyword>
<dbReference type="CDD" id="cd04221">
    <property type="entry name" value="MauL"/>
    <property type="match status" value="1"/>
</dbReference>